<sequence length="160" mass="18487">MTIQKLRWLQILTDGMLGKSHVGGLGKETDPVRVELLCAARNIKMAMTVMFLRSPAFISAFSFLRGFDTLKEFGLSAPFPEVIPQPYPPPPRARLMSMKRKHSNMDSEMSISEEIEFDVFLLTIRRRLEIIQGIWYPPMPKKRSIIYMLPCGRVELENHY</sequence>
<comment type="caution">
    <text evidence="1">The sequence shown here is derived from an EMBL/GenBank/DDBJ whole genome shotgun (WGS) entry which is preliminary data.</text>
</comment>
<reference evidence="1 2" key="1">
    <citation type="submission" date="2020-10" db="EMBL/GenBank/DDBJ databases">
        <title>The Coptis chinensis genome and diversification of protoberbering-type alkaloids.</title>
        <authorList>
            <person name="Wang B."/>
            <person name="Shu S."/>
            <person name="Song C."/>
            <person name="Liu Y."/>
        </authorList>
    </citation>
    <scope>NUCLEOTIDE SEQUENCE [LARGE SCALE GENOMIC DNA]</scope>
    <source>
        <strain evidence="1">HL-2020</strain>
        <tissue evidence="1">Leaf</tissue>
    </source>
</reference>
<proteinExistence type="predicted"/>
<evidence type="ECO:0000313" key="2">
    <source>
        <dbReference type="Proteomes" id="UP000631114"/>
    </source>
</evidence>
<evidence type="ECO:0000313" key="1">
    <source>
        <dbReference type="EMBL" id="KAF9624350.1"/>
    </source>
</evidence>
<gene>
    <name evidence="1" type="ORF">IFM89_010376</name>
</gene>
<name>A0A835ISL7_9MAGN</name>
<dbReference type="Proteomes" id="UP000631114">
    <property type="component" value="Unassembled WGS sequence"/>
</dbReference>
<protein>
    <submittedName>
        <fullName evidence="1">Uncharacterized protein</fullName>
    </submittedName>
</protein>
<keyword evidence="2" id="KW-1185">Reference proteome</keyword>
<dbReference type="EMBL" id="JADFTS010000001">
    <property type="protein sequence ID" value="KAF9624350.1"/>
    <property type="molecule type" value="Genomic_DNA"/>
</dbReference>
<organism evidence="1 2">
    <name type="scientific">Coptis chinensis</name>
    <dbReference type="NCBI Taxonomy" id="261450"/>
    <lineage>
        <taxon>Eukaryota</taxon>
        <taxon>Viridiplantae</taxon>
        <taxon>Streptophyta</taxon>
        <taxon>Embryophyta</taxon>
        <taxon>Tracheophyta</taxon>
        <taxon>Spermatophyta</taxon>
        <taxon>Magnoliopsida</taxon>
        <taxon>Ranunculales</taxon>
        <taxon>Ranunculaceae</taxon>
        <taxon>Coptidoideae</taxon>
        <taxon>Coptis</taxon>
    </lineage>
</organism>
<accession>A0A835ISL7</accession>
<dbReference type="AlphaFoldDB" id="A0A835ISL7"/>